<reference evidence="2 3" key="1">
    <citation type="submission" date="2016-01" db="EMBL/GenBank/DDBJ databases">
        <title>Characterization of the Clostridium difficile lineages that are prevalent in Hong Kong and China.</title>
        <authorList>
            <person name="Kwok J.S.-L."/>
            <person name="Lam W.-Y."/>
            <person name="Ip M."/>
            <person name="Chan T.-F."/>
            <person name="Hawkey P.M."/>
            <person name="Tsui S.K.-W."/>
        </authorList>
    </citation>
    <scope>NUCLEOTIDE SEQUENCE [LARGE SCALE GENOMIC DNA]</scope>
    <source>
        <strain evidence="2 3">300064</strain>
    </source>
</reference>
<dbReference type="SUPFAM" id="SSF55729">
    <property type="entry name" value="Acyl-CoA N-acyltransferases (Nat)"/>
    <property type="match status" value="1"/>
</dbReference>
<accession>A0A0A6PT91</accession>
<keyword evidence="2" id="KW-0808">Transferase</keyword>
<organism evidence="2 3">
    <name type="scientific">Clostridium butyricum</name>
    <dbReference type="NCBI Taxonomy" id="1492"/>
    <lineage>
        <taxon>Bacteria</taxon>
        <taxon>Bacillati</taxon>
        <taxon>Bacillota</taxon>
        <taxon>Clostridia</taxon>
        <taxon>Eubacteriales</taxon>
        <taxon>Clostridiaceae</taxon>
        <taxon>Clostridium</taxon>
    </lineage>
</organism>
<dbReference type="PANTHER" id="PTHR43792:SF13">
    <property type="entry name" value="ACETYLTRANSFERASE"/>
    <property type="match status" value="1"/>
</dbReference>
<dbReference type="EMBL" id="LRDH01000132">
    <property type="protein sequence ID" value="PPV12834.1"/>
    <property type="molecule type" value="Genomic_DNA"/>
</dbReference>
<evidence type="ECO:0000313" key="3">
    <source>
        <dbReference type="Proteomes" id="UP000238081"/>
    </source>
</evidence>
<dbReference type="RefSeq" id="WP_043664270.1">
    <property type="nucleotide sequence ID" value="NZ_JSEG01000010.1"/>
</dbReference>
<dbReference type="PROSITE" id="PS51186">
    <property type="entry name" value="GNAT"/>
    <property type="match status" value="1"/>
</dbReference>
<sequence length="165" mass="19479">MIIQTERLELILLTPNQLKLWIDDISALEKELNCSYREEVMEDFFINIVKNQYEIAKKDIDNYLWHSFFLLIRKKDRVVVGSSDFKHIPNENGEVEIGYGLGKEFEHNGYMTAAVQAMCDFAVKQNNVRNVIAETYLDGFASQRILKRCGFKKYKEDESIWWKLK</sequence>
<protein>
    <submittedName>
        <fullName evidence="2">Acetyltransferase</fullName>
    </submittedName>
</protein>
<dbReference type="AlphaFoldDB" id="A0A0A6PT91"/>
<name>A0A0A6PT91_CLOBU</name>
<dbReference type="Gene3D" id="3.40.630.30">
    <property type="match status" value="1"/>
</dbReference>
<feature type="domain" description="N-acetyltransferase" evidence="1">
    <location>
        <begin position="32"/>
        <end position="165"/>
    </location>
</feature>
<gene>
    <name evidence="2" type="ORF">AWN73_17770</name>
</gene>
<dbReference type="GO" id="GO:0016747">
    <property type="term" value="F:acyltransferase activity, transferring groups other than amino-acyl groups"/>
    <property type="evidence" value="ECO:0007669"/>
    <property type="project" value="InterPro"/>
</dbReference>
<dbReference type="InterPro" id="IPR051531">
    <property type="entry name" value="N-acetyltransferase"/>
</dbReference>
<comment type="caution">
    <text evidence="2">The sequence shown here is derived from an EMBL/GenBank/DDBJ whole genome shotgun (WGS) entry which is preliminary data.</text>
</comment>
<dbReference type="InterPro" id="IPR016181">
    <property type="entry name" value="Acyl_CoA_acyltransferase"/>
</dbReference>
<dbReference type="Proteomes" id="UP000238081">
    <property type="component" value="Unassembled WGS sequence"/>
</dbReference>
<dbReference type="PANTHER" id="PTHR43792">
    <property type="entry name" value="GNAT FAMILY, PUTATIVE (AFU_ORTHOLOGUE AFUA_3G00765)-RELATED-RELATED"/>
    <property type="match status" value="1"/>
</dbReference>
<proteinExistence type="predicted"/>
<evidence type="ECO:0000313" key="2">
    <source>
        <dbReference type="EMBL" id="PPV12834.1"/>
    </source>
</evidence>
<dbReference type="InterPro" id="IPR000182">
    <property type="entry name" value="GNAT_dom"/>
</dbReference>
<dbReference type="Pfam" id="PF13302">
    <property type="entry name" value="Acetyltransf_3"/>
    <property type="match status" value="1"/>
</dbReference>
<evidence type="ECO:0000259" key="1">
    <source>
        <dbReference type="PROSITE" id="PS51186"/>
    </source>
</evidence>